<dbReference type="EMBL" id="CP036282">
    <property type="protein sequence ID" value="QDL54113.1"/>
    <property type="molecule type" value="Genomic_DNA"/>
</dbReference>
<dbReference type="GO" id="GO:0019915">
    <property type="term" value="P:lipid storage"/>
    <property type="evidence" value="ECO:0007669"/>
    <property type="project" value="InterPro"/>
</dbReference>
<evidence type="ECO:0000313" key="1">
    <source>
        <dbReference type="EMBL" id="QDL54113.1"/>
    </source>
</evidence>
<keyword evidence="1" id="KW-0378">Hydrolase</keyword>
<dbReference type="GO" id="GO:0016298">
    <property type="term" value="F:lipase activity"/>
    <property type="evidence" value="ECO:0007669"/>
    <property type="project" value="InterPro"/>
</dbReference>
<accession>A0A515EN79</accession>
<dbReference type="RefSeq" id="WP_142810720.1">
    <property type="nucleotide sequence ID" value="NZ_CP036282.1"/>
</dbReference>
<gene>
    <name evidence="1" type="ORF">EXZ61_07995</name>
</gene>
<dbReference type="Pfam" id="PF10230">
    <property type="entry name" value="LIDHydrolase"/>
    <property type="match status" value="1"/>
</dbReference>
<sequence>MKHSSFGAADGRLVVYFHGAPGGIGEAQILHTDAAQNGLRVICQDRFSIDSSIVGDRYFQALADDIDRVAQGAPVDIIGFSIGAFVALQVSRLMRQQVRSLHLISPAAPLEGGDFQGSMAGGKVFWLAQKMPLAFKLLSYWQGLLATFAPQLLFGMLFSSAMAADKDLAANAEFKQFMHSVLRECFCGNVPGYLRDVQAYVTPWQASLRSTLAQTQLWHGDQDNWSPKEMSDYLQQQLPHCAEVHRMQGLSHYSTLYAAAPRICELLG</sequence>
<dbReference type="Proteomes" id="UP000317365">
    <property type="component" value="Chromosome"/>
</dbReference>
<proteinExistence type="predicted"/>
<dbReference type="AlphaFoldDB" id="A0A515EN79"/>
<reference evidence="2" key="1">
    <citation type="submission" date="2019-02" db="EMBL/GenBank/DDBJ databases">
        <title>Complete genome sequence of Rhodoferax sp. Gr-4.</title>
        <authorList>
            <person name="Jin L."/>
        </authorList>
    </citation>
    <scope>NUCLEOTIDE SEQUENCE [LARGE SCALE GENOMIC DNA]</scope>
    <source>
        <strain evidence="2">Gr-4</strain>
    </source>
</reference>
<keyword evidence="2" id="KW-1185">Reference proteome</keyword>
<dbReference type="KEGG" id="rhg:EXZ61_07995"/>
<reference evidence="2" key="2">
    <citation type="journal article" date="2020" name="Int. J. Syst. Evol. Microbiol.">
        <title>Genomic insights into a novel species Rhodoferax aquaticus sp. nov., isolated from freshwater.</title>
        <authorList>
            <person name="Li T."/>
            <person name="Zhuo Y."/>
            <person name="Jin C.Z."/>
            <person name="Wu X."/>
            <person name="Ko S.R."/>
            <person name="Jin F.J."/>
            <person name="Ahn C.Y."/>
            <person name="Oh H.M."/>
            <person name="Lee H.G."/>
            <person name="Jin L."/>
        </authorList>
    </citation>
    <scope>NUCLEOTIDE SEQUENCE [LARGE SCALE GENOMIC DNA]</scope>
    <source>
        <strain evidence="2">Gr-4</strain>
    </source>
</reference>
<dbReference type="InterPro" id="IPR019363">
    <property type="entry name" value="LDAH"/>
</dbReference>
<dbReference type="Gene3D" id="3.40.50.1820">
    <property type="entry name" value="alpha/beta hydrolase"/>
    <property type="match status" value="1"/>
</dbReference>
<evidence type="ECO:0000313" key="2">
    <source>
        <dbReference type="Proteomes" id="UP000317365"/>
    </source>
</evidence>
<dbReference type="SUPFAM" id="SSF53474">
    <property type="entry name" value="alpha/beta-Hydrolases"/>
    <property type="match status" value="1"/>
</dbReference>
<dbReference type="GO" id="GO:0005811">
    <property type="term" value="C:lipid droplet"/>
    <property type="evidence" value="ECO:0007669"/>
    <property type="project" value="InterPro"/>
</dbReference>
<name>A0A515EN79_9BURK</name>
<organism evidence="1 2">
    <name type="scientific">Rhodoferax aquaticus</name>
    <dbReference type="NCBI Taxonomy" id="2527691"/>
    <lineage>
        <taxon>Bacteria</taxon>
        <taxon>Pseudomonadati</taxon>
        <taxon>Pseudomonadota</taxon>
        <taxon>Betaproteobacteria</taxon>
        <taxon>Burkholderiales</taxon>
        <taxon>Comamonadaceae</taxon>
        <taxon>Rhodoferax</taxon>
    </lineage>
</organism>
<dbReference type="InterPro" id="IPR029058">
    <property type="entry name" value="AB_hydrolase_fold"/>
</dbReference>
<protein>
    <submittedName>
        <fullName evidence="1">Alpha/beta hydrolase</fullName>
    </submittedName>
</protein>